<dbReference type="AlphaFoldDB" id="A0A0P7BIP1"/>
<dbReference type="NCBIfam" id="TIGR04183">
    <property type="entry name" value="Por_Secre_tail"/>
    <property type="match status" value="1"/>
</dbReference>
<comment type="caution">
    <text evidence="2">The sequence shown here is derived from an EMBL/GenBank/DDBJ whole genome shotgun (WGS) entry which is preliminary data.</text>
</comment>
<organism evidence="2 3">
    <name type="scientific">Jiulongibacter sediminis</name>
    <dbReference type="NCBI Taxonomy" id="1605367"/>
    <lineage>
        <taxon>Bacteria</taxon>
        <taxon>Pseudomonadati</taxon>
        <taxon>Bacteroidota</taxon>
        <taxon>Cytophagia</taxon>
        <taxon>Cytophagales</taxon>
        <taxon>Leadbetterellaceae</taxon>
        <taxon>Jiulongibacter</taxon>
    </lineage>
</organism>
<keyword evidence="3" id="KW-1185">Reference proteome</keyword>
<proteinExistence type="predicted"/>
<dbReference type="InterPro" id="IPR026444">
    <property type="entry name" value="Secre_tail"/>
</dbReference>
<dbReference type="PATRIC" id="fig|1605367.3.peg.899"/>
<protein>
    <recommendedName>
        <fullName evidence="1">Secretion system C-terminal sorting domain-containing protein</fullName>
    </recommendedName>
</protein>
<evidence type="ECO:0000313" key="3">
    <source>
        <dbReference type="Proteomes" id="UP000050454"/>
    </source>
</evidence>
<reference evidence="2 3" key="1">
    <citation type="submission" date="2015-07" db="EMBL/GenBank/DDBJ databases">
        <title>The draft genome sequence of Leadbetterella sp. JN14-9.</title>
        <authorList>
            <person name="Liu Y."/>
            <person name="Du J."/>
            <person name="Shao Z."/>
        </authorList>
    </citation>
    <scope>NUCLEOTIDE SEQUENCE [LARGE SCALE GENOMIC DNA]</scope>
    <source>
        <strain evidence="2 3">JN14-9</strain>
    </source>
</reference>
<dbReference type="OrthoDB" id="920124at2"/>
<dbReference type="EMBL" id="LGTQ01000013">
    <property type="protein sequence ID" value="KPM46990.1"/>
    <property type="molecule type" value="Genomic_DNA"/>
</dbReference>
<dbReference type="Pfam" id="PF18962">
    <property type="entry name" value="Por_Secre_tail"/>
    <property type="match status" value="1"/>
</dbReference>
<sequence length="548" mass="63184">MRLYSTKLAFFLRSTSVLLSLFLGLSLILQGQNCIEFSTFDDSEKGVIEWSQFPEFELPFELVYGLPNRNQDIPAALKHGFTLAADPNSYSGLQNDQKAQIYYGTAYADQNQPWEELRSPWGNDLSIYENKWQNDFNFLSAQTGSQGILSSDIFCFDIERTFRFDFEILQLKSNPAIPAEYRNLSDAEFLSKYKSDLRNLYARSVSSFLSKGGSNQPRIASYSDTPIVNTFQNIQGKTWQEWQTDKSVLNYICTDENGDIGGPFYDQMDIATPSAYYYYDYPHPFAGEYLSYLLFQIEANKAWTDKPVIPFVWMRYSFNENVVNQYIKPWMAEATAIFPFFSGADGLWLWENPALFQSETSFVTYSYFLKGLYRLSLVKDFFEGEHQLVIETSARDYNENREPIWRGVVKGDQILIAAHNPFASDENEEVTIGVKYQNWSTTVTLSGYETKLCVFDMSILSSQKEAEEVAFPNPVKDNLKLQFTAKKTQDTEIRLLSESGKLLKTFDKTLIKGNNLIEINVNELSVTSFFVDLKYDDKRFTKKIIRLE</sequence>
<dbReference type="STRING" id="1605367.AFM12_17330"/>
<dbReference type="Proteomes" id="UP000050454">
    <property type="component" value="Unassembled WGS sequence"/>
</dbReference>
<accession>A0A0P7BIP1</accession>
<evidence type="ECO:0000259" key="1">
    <source>
        <dbReference type="Pfam" id="PF18962"/>
    </source>
</evidence>
<evidence type="ECO:0000313" key="2">
    <source>
        <dbReference type="EMBL" id="KPM46990.1"/>
    </source>
</evidence>
<name>A0A0P7BIP1_9BACT</name>
<gene>
    <name evidence="2" type="ORF">AFM12_17330</name>
</gene>
<feature type="domain" description="Secretion system C-terminal sorting" evidence="1">
    <location>
        <begin position="471"/>
        <end position="545"/>
    </location>
</feature>